<evidence type="ECO:0000313" key="2">
    <source>
        <dbReference type="Proteomes" id="UP000239549"/>
    </source>
</evidence>
<name>A0A2L2XGM1_9FIRM</name>
<reference evidence="2" key="1">
    <citation type="submission" date="2018-02" db="EMBL/GenBank/DDBJ databases">
        <title>Genome sequence of Desulfocucumis palustris strain NAW-5.</title>
        <authorList>
            <person name="Watanabe M."/>
            <person name="Kojima H."/>
            <person name="Fukui M."/>
        </authorList>
    </citation>
    <scope>NUCLEOTIDE SEQUENCE [LARGE SCALE GENOMIC DNA]</scope>
    <source>
        <strain evidence="2">NAW-5</strain>
    </source>
</reference>
<accession>A0A2L2XGM1</accession>
<gene>
    <name evidence="1" type="ORF">DCCM_3983</name>
</gene>
<evidence type="ECO:0000313" key="1">
    <source>
        <dbReference type="EMBL" id="GBF34863.1"/>
    </source>
</evidence>
<proteinExistence type="predicted"/>
<protein>
    <submittedName>
        <fullName evidence="1">Uncharacterized protein</fullName>
    </submittedName>
</protein>
<sequence length="41" mass="4439">MRFRKKHKTTLSGLTAARNGRQNKTGAVTFYPSAAIMGSIA</sequence>
<dbReference type="AlphaFoldDB" id="A0A2L2XGM1"/>
<keyword evidence="2" id="KW-1185">Reference proteome</keyword>
<dbReference type="EMBL" id="BFAV01000153">
    <property type="protein sequence ID" value="GBF34863.1"/>
    <property type="molecule type" value="Genomic_DNA"/>
</dbReference>
<organism evidence="1 2">
    <name type="scientific">Desulfocucumis palustris</name>
    <dbReference type="NCBI Taxonomy" id="1898651"/>
    <lineage>
        <taxon>Bacteria</taxon>
        <taxon>Bacillati</taxon>
        <taxon>Bacillota</taxon>
        <taxon>Clostridia</taxon>
        <taxon>Eubacteriales</taxon>
        <taxon>Desulfocucumaceae</taxon>
        <taxon>Desulfocucumis</taxon>
    </lineage>
</organism>
<comment type="caution">
    <text evidence="1">The sequence shown here is derived from an EMBL/GenBank/DDBJ whole genome shotgun (WGS) entry which is preliminary data.</text>
</comment>
<dbReference type="Proteomes" id="UP000239549">
    <property type="component" value="Unassembled WGS sequence"/>
</dbReference>